<name>A0A0R3PXW9_ANGCS</name>
<protein>
    <submittedName>
        <fullName evidence="2 4">Uncharacterized protein</fullName>
    </submittedName>
</protein>
<gene>
    <name evidence="2" type="ORF">ACOC_LOCUS11193</name>
</gene>
<reference evidence="4" key="1">
    <citation type="submission" date="2017-02" db="UniProtKB">
        <authorList>
            <consortium name="WormBaseParasite"/>
        </authorList>
    </citation>
    <scope>IDENTIFICATION</scope>
</reference>
<organism evidence="4">
    <name type="scientific">Angiostrongylus costaricensis</name>
    <name type="common">Nematode worm</name>
    <dbReference type="NCBI Taxonomy" id="334426"/>
    <lineage>
        <taxon>Eukaryota</taxon>
        <taxon>Metazoa</taxon>
        <taxon>Ecdysozoa</taxon>
        <taxon>Nematoda</taxon>
        <taxon>Chromadorea</taxon>
        <taxon>Rhabditida</taxon>
        <taxon>Rhabditina</taxon>
        <taxon>Rhabditomorpha</taxon>
        <taxon>Strongyloidea</taxon>
        <taxon>Metastrongylidae</taxon>
        <taxon>Angiostrongylus</taxon>
    </lineage>
</organism>
<reference evidence="2 3" key="2">
    <citation type="submission" date="2018-11" db="EMBL/GenBank/DDBJ databases">
        <authorList>
            <consortium name="Pathogen Informatics"/>
        </authorList>
    </citation>
    <scope>NUCLEOTIDE SEQUENCE [LARGE SCALE GENOMIC DNA]</scope>
    <source>
        <strain evidence="2 3">Costa Rica</strain>
    </source>
</reference>
<evidence type="ECO:0000313" key="4">
    <source>
        <dbReference type="WBParaSite" id="ACOC_0001119201-mRNA-1"/>
    </source>
</evidence>
<dbReference type="AlphaFoldDB" id="A0A0R3PXW9"/>
<dbReference type="Proteomes" id="UP000267027">
    <property type="component" value="Unassembled WGS sequence"/>
</dbReference>
<proteinExistence type="predicted"/>
<dbReference type="EMBL" id="UYYA01004634">
    <property type="protein sequence ID" value="VDM62778.1"/>
    <property type="molecule type" value="Genomic_DNA"/>
</dbReference>
<sequence length="264" mass="30328">MKEALEMNYDVLWNQPDFCLAFLKTIRGTLLKPTQQPPWYNRRILEEERPDLAGLDGKIRLEREEAALMDMFIREKSYIQPGDLIVTDDKLSPGCLPSIKMLDEAEIEKAKVAAWQDYSAFENGNPLLSSLHIHMIFELIRSTRDSFDYDLARKIVCEALDSNLNGPLILEWAPNTRVALPPLEGQRITTQAKGIQRVMTPQAKLQRVVMDKLLQQVDRAYEGTMANQQQRRQLTAEGTMATVGSDEKLMRNNRQQKTPRERTP</sequence>
<dbReference type="WBParaSite" id="ACOC_0001119201-mRNA-1">
    <property type="protein sequence ID" value="ACOC_0001119201-mRNA-1"/>
    <property type="gene ID" value="ACOC_0001119201"/>
</dbReference>
<feature type="region of interest" description="Disordered" evidence="1">
    <location>
        <begin position="225"/>
        <end position="264"/>
    </location>
</feature>
<keyword evidence="3" id="KW-1185">Reference proteome</keyword>
<accession>A0A0R3PXW9</accession>
<dbReference type="OrthoDB" id="5865641at2759"/>
<evidence type="ECO:0000313" key="3">
    <source>
        <dbReference type="Proteomes" id="UP000267027"/>
    </source>
</evidence>
<evidence type="ECO:0000256" key="1">
    <source>
        <dbReference type="SAM" id="MobiDB-lite"/>
    </source>
</evidence>
<dbReference type="STRING" id="334426.A0A0R3PXW9"/>
<evidence type="ECO:0000313" key="2">
    <source>
        <dbReference type="EMBL" id="VDM62778.1"/>
    </source>
</evidence>